<keyword evidence="1" id="KW-0472">Membrane</keyword>
<dbReference type="AlphaFoldDB" id="A0A7W7GM93"/>
<accession>A0A7W7GM93</accession>
<dbReference type="RefSeq" id="WP_184240853.1">
    <property type="nucleotide sequence ID" value="NZ_JACHNA010000001.1"/>
</dbReference>
<organism evidence="2 3">
    <name type="scientific">Micrococcus cohnii</name>
    <dbReference type="NCBI Taxonomy" id="993416"/>
    <lineage>
        <taxon>Bacteria</taxon>
        <taxon>Bacillati</taxon>
        <taxon>Actinomycetota</taxon>
        <taxon>Actinomycetes</taxon>
        <taxon>Micrococcales</taxon>
        <taxon>Micrococcaceae</taxon>
        <taxon>Micrococcus</taxon>
    </lineage>
</organism>
<feature type="transmembrane region" description="Helical" evidence="1">
    <location>
        <begin position="53"/>
        <end position="71"/>
    </location>
</feature>
<dbReference type="EMBL" id="JACHNA010000001">
    <property type="protein sequence ID" value="MBB4734728.1"/>
    <property type="molecule type" value="Genomic_DNA"/>
</dbReference>
<keyword evidence="1" id="KW-1133">Transmembrane helix</keyword>
<keyword evidence="3" id="KW-1185">Reference proteome</keyword>
<dbReference type="Proteomes" id="UP000540191">
    <property type="component" value="Unassembled WGS sequence"/>
</dbReference>
<evidence type="ECO:0000313" key="2">
    <source>
        <dbReference type="EMBL" id="MBB4734728.1"/>
    </source>
</evidence>
<protein>
    <submittedName>
        <fullName evidence="2">Uncharacterized protein</fullName>
    </submittedName>
</protein>
<evidence type="ECO:0000313" key="3">
    <source>
        <dbReference type="Proteomes" id="UP000540191"/>
    </source>
</evidence>
<feature type="transmembrane region" description="Helical" evidence="1">
    <location>
        <begin position="77"/>
        <end position="94"/>
    </location>
</feature>
<name>A0A7W7GM93_9MICC</name>
<sequence length="114" mass="13229">MSRIVLPPHLKEHDCGLWFVLTRAPWWSYKAYTYLSKPEKPRDVRWLNRAKRWLVRIILCSPALMVVLLLLRGLPLTLPWLVFCVAPLVIYLFLPAVQYLRGQVPGSGVTVFEA</sequence>
<comment type="caution">
    <text evidence="2">The sequence shown here is derived from an EMBL/GenBank/DDBJ whole genome shotgun (WGS) entry which is preliminary data.</text>
</comment>
<gene>
    <name evidence="2" type="ORF">HDA30_000236</name>
</gene>
<evidence type="ECO:0000256" key="1">
    <source>
        <dbReference type="SAM" id="Phobius"/>
    </source>
</evidence>
<proteinExistence type="predicted"/>
<reference evidence="2 3" key="1">
    <citation type="submission" date="2020-08" db="EMBL/GenBank/DDBJ databases">
        <title>Sequencing the genomes of 1000 actinobacteria strains.</title>
        <authorList>
            <person name="Klenk H.-P."/>
        </authorList>
    </citation>
    <scope>NUCLEOTIDE SEQUENCE [LARGE SCALE GENOMIC DNA]</scope>
    <source>
        <strain evidence="2 3">DSM 23974</strain>
    </source>
</reference>
<keyword evidence="1" id="KW-0812">Transmembrane</keyword>